<name>A0A7K0CG39_9ACTN</name>
<organism evidence="2 3">
    <name type="scientific">Streptomyces smaragdinus</name>
    <dbReference type="NCBI Taxonomy" id="2585196"/>
    <lineage>
        <taxon>Bacteria</taxon>
        <taxon>Bacillati</taxon>
        <taxon>Actinomycetota</taxon>
        <taxon>Actinomycetes</taxon>
        <taxon>Kitasatosporales</taxon>
        <taxon>Streptomycetaceae</taxon>
        <taxon>Streptomyces</taxon>
    </lineage>
</organism>
<dbReference type="EMBL" id="WEGJ01000006">
    <property type="protein sequence ID" value="MQY12418.1"/>
    <property type="molecule type" value="Genomic_DNA"/>
</dbReference>
<dbReference type="Gene3D" id="3.10.450.50">
    <property type="match status" value="1"/>
</dbReference>
<dbReference type="RefSeq" id="WP_153451938.1">
    <property type="nucleotide sequence ID" value="NZ_WEGJ01000006.1"/>
</dbReference>
<dbReference type="AlphaFoldDB" id="A0A7K0CG39"/>
<proteinExistence type="predicted"/>
<evidence type="ECO:0000313" key="2">
    <source>
        <dbReference type="EMBL" id="MQY12418.1"/>
    </source>
</evidence>
<dbReference type="InterPro" id="IPR032710">
    <property type="entry name" value="NTF2-like_dom_sf"/>
</dbReference>
<reference evidence="2 3" key="1">
    <citation type="submission" date="2019-10" db="EMBL/GenBank/DDBJ databases">
        <title>Streptomyces smaragdinus sp. nov. and Streptomyces fabii sp. nov., isolated from the gut of fungus growing-termite Macrotermes natalensis.</title>
        <authorList>
            <person name="Schwitalla J."/>
            <person name="Benndorf R."/>
            <person name="Martin K."/>
            <person name="De Beer W."/>
            <person name="Kaster A.-K."/>
            <person name="Vollmers J."/>
            <person name="Poulsen M."/>
            <person name="Beemelmanns C."/>
        </authorList>
    </citation>
    <scope>NUCLEOTIDE SEQUENCE [LARGE SCALE GENOMIC DNA]</scope>
    <source>
        <strain evidence="2 3">RB5</strain>
    </source>
</reference>
<dbReference type="Pfam" id="PF12680">
    <property type="entry name" value="SnoaL_2"/>
    <property type="match status" value="1"/>
</dbReference>
<dbReference type="OrthoDB" id="3824180at2"/>
<dbReference type="InterPro" id="IPR037401">
    <property type="entry name" value="SnoaL-like"/>
</dbReference>
<comment type="caution">
    <text evidence="2">The sequence shown here is derived from an EMBL/GenBank/DDBJ whole genome shotgun (WGS) entry which is preliminary data.</text>
</comment>
<evidence type="ECO:0000313" key="3">
    <source>
        <dbReference type="Proteomes" id="UP000466345"/>
    </source>
</evidence>
<sequence length="125" mass="14243">MESSKVIETLWDRIQARDWAGVGELIAEDAVVEWPMSLERIVGRDNFVAVNREYPQGWSIRVLKVVAEGDEVVSEVEVPHDELGVFRAASFWTVRDGRVIRATEYWTSPGADPRPQWRAAFAEPM</sequence>
<evidence type="ECO:0000259" key="1">
    <source>
        <dbReference type="Pfam" id="PF12680"/>
    </source>
</evidence>
<protein>
    <recommendedName>
        <fullName evidence="1">SnoaL-like domain-containing protein</fullName>
    </recommendedName>
</protein>
<feature type="domain" description="SnoaL-like" evidence="1">
    <location>
        <begin position="8"/>
        <end position="101"/>
    </location>
</feature>
<accession>A0A7K0CG39</accession>
<gene>
    <name evidence="2" type="ORF">SRB5_25520</name>
</gene>
<dbReference type="Proteomes" id="UP000466345">
    <property type="component" value="Unassembled WGS sequence"/>
</dbReference>
<keyword evidence="3" id="KW-1185">Reference proteome</keyword>
<dbReference type="SUPFAM" id="SSF54427">
    <property type="entry name" value="NTF2-like"/>
    <property type="match status" value="1"/>
</dbReference>